<feature type="compositionally biased region" description="Basic residues" evidence="6">
    <location>
        <begin position="216"/>
        <end position="226"/>
    </location>
</feature>
<evidence type="ECO:0000256" key="2">
    <source>
        <dbReference type="ARBA" id="ARBA00023015"/>
    </source>
</evidence>
<evidence type="ECO:0000259" key="7">
    <source>
        <dbReference type="Pfam" id="PF08281"/>
    </source>
</evidence>
<dbReference type="AlphaFoldDB" id="A0A0G3UY15"/>
<dbReference type="GO" id="GO:0016987">
    <property type="term" value="F:sigma factor activity"/>
    <property type="evidence" value="ECO:0007669"/>
    <property type="project" value="UniProtKB-KW"/>
</dbReference>
<dbReference type="EMBL" id="KP701017">
    <property type="protein sequence ID" value="AKL72303.1"/>
    <property type="molecule type" value="Genomic_DNA"/>
</dbReference>
<dbReference type="PANTHER" id="PTHR43133">
    <property type="entry name" value="RNA POLYMERASE ECF-TYPE SIGMA FACTO"/>
    <property type="match status" value="1"/>
</dbReference>
<dbReference type="InterPro" id="IPR013325">
    <property type="entry name" value="RNA_pol_sigma_r2"/>
</dbReference>
<evidence type="ECO:0000256" key="6">
    <source>
        <dbReference type="SAM" id="MobiDB-lite"/>
    </source>
</evidence>
<evidence type="ECO:0000256" key="1">
    <source>
        <dbReference type="ARBA" id="ARBA00010641"/>
    </source>
</evidence>
<keyword evidence="4" id="KW-0238">DNA-binding</keyword>
<dbReference type="Pfam" id="PF08281">
    <property type="entry name" value="Sigma70_r4_2"/>
    <property type="match status" value="1"/>
</dbReference>
<feature type="domain" description="RNA polymerase sigma factor 70 region 4 type 2" evidence="7">
    <location>
        <begin position="122"/>
        <end position="174"/>
    </location>
</feature>
<dbReference type="GO" id="GO:0003677">
    <property type="term" value="F:DNA binding"/>
    <property type="evidence" value="ECO:0007669"/>
    <property type="project" value="UniProtKB-KW"/>
</dbReference>
<dbReference type="PANTHER" id="PTHR43133:SF8">
    <property type="entry name" value="RNA POLYMERASE SIGMA FACTOR HI_1459-RELATED"/>
    <property type="match status" value="1"/>
</dbReference>
<evidence type="ECO:0000256" key="3">
    <source>
        <dbReference type="ARBA" id="ARBA00023082"/>
    </source>
</evidence>
<keyword evidence="3" id="KW-0731">Sigma factor</keyword>
<protein>
    <submittedName>
        <fullName evidence="8">RNA polymerase sigma-70 factor</fullName>
    </submittedName>
</protein>
<dbReference type="Gene3D" id="1.10.1740.10">
    <property type="match status" value="1"/>
</dbReference>
<dbReference type="GO" id="GO:0006352">
    <property type="term" value="P:DNA-templated transcription initiation"/>
    <property type="evidence" value="ECO:0007669"/>
    <property type="project" value="InterPro"/>
</dbReference>
<evidence type="ECO:0000313" key="8">
    <source>
        <dbReference type="EMBL" id="AKL72303.1"/>
    </source>
</evidence>
<name>A0A0G3UY15_9SPHN</name>
<sequence length="226" mass="25467">MTKSSDATPSAEDAAKPHDAAVQRALVEAQEEILVFLRQRLRNHDEAEEVLQRFSLRVLERAGQLRDVQTVRGWFGRILATTIVDHQRAQARRHRREAAADSIDIDALPADPDAEIDATVCNCLYRLLPTLKAEYADVIWRADILGEPRDRLAASLGTSLNNVTVRLHRGRKALRMRLEEMCRTCSTHGFLDCRCDEMPLGTDGPVVKTKPVRPPARSRRARKDDA</sequence>
<evidence type="ECO:0000256" key="4">
    <source>
        <dbReference type="ARBA" id="ARBA00023125"/>
    </source>
</evidence>
<keyword evidence="5" id="KW-0804">Transcription</keyword>
<feature type="region of interest" description="Disordered" evidence="6">
    <location>
        <begin position="204"/>
        <end position="226"/>
    </location>
</feature>
<dbReference type="InterPro" id="IPR039425">
    <property type="entry name" value="RNA_pol_sigma-70-like"/>
</dbReference>
<dbReference type="InterPro" id="IPR036388">
    <property type="entry name" value="WH-like_DNA-bd_sf"/>
</dbReference>
<organism evidence="8">
    <name type="scientific">Sphingobium sp. TP316</name>
    <dbReference type="NCBI Taxonomy" id="1663169"/>
    <lineage>
        <taxon>Bacteria</taxon>
        <taxon>Pseudomonadati</taxon>
        <taxon>Pseudomonadota</taxon>
        <taxon>Alphaproteobacteria</taxon>
        <taxon>Sphingomonadales</taxon>
        <taxon>Sphingomonadaceae</taxon>
        <taxon>Sphingobium</taxon>
    </lineage>
</organism>
<comment type="similarity">
    <text evidence="1">Belongs to the sigma-70 factor family. ECF subfamily.</text>
</comment>
<dbReference type="Gene3D" id="1.10.10.10">
    <property type="entry name" value="Winged helix-like DNA-binding domain superfamily/Winged helix DNA-binding domain"/>
    <property type="match status" value="1"/>
</dbReference>
<dbReference type="SUPFAM" id="SSF88946">
    <property type="entry name" value="Sigma2 domain of RNA polymerase sigma factors"/>
    <property type="match status" value="1"/>
</dbReference>
<dbReference type="InterPro" id="IPR013249">
    <property type="entry name" value="RNA_pol_sigma70_r4_t2"/>
</dbReference>
<keyword evidence="2" id="KW-0805">Transcription regulation</keyword>
<reference evidence="8" key="1">
    <citation type="submission" date="2015-01" db="EMBL/GenBank/DDBJ databases">
        <title>Screening Transcription Factor Genes Involved in Bacterial Xenobiotic Catabolism using Modified SIGEX Approach.</title>
        <authorList>
            <person name="Cheng M."/>
            <person name="Zhang H."/>
            <person name="Guo S."/>
            <person name="He J."/>
            <person name="Li S."/>
            <person name="Huang X."/>
        </authorList>
    </citation>
    <scope>NUCLEOTIDE SEQUENCE</scope>
    <source>
        <strain evidence="8">TP316</strain>
    </source>
</reference>
<dbReference type="InterPro" id="IPR013324">
    <property type="entry name" value="RNA_pol_sigma_r3/r4-like"/>
</dbReference>
<accession>A0A0G3UY15</accession>
<evidence type="ECO:0000256" key="5">
    <source>
        <dbReference type="ARBA" id="ARBA00023163"/>
    </source>
</evidence>
<dbReference type="SUPFAM" id="SSF88659">
    <property type="entry name" value="Sigma3 and sigma4 domains of RNA polymerase sigma factors"/>
    <property type="match status" value="1"/>
</dbReference>
<proteinExistence type="inferred from homology"/>